<protein>
    <submittedName>
        <fullName evidence="1">Uncharacterized protein</fullName>
    </submittedName>
</protein>
<comment type="caution">
    <text evidence="1">The sequence shown here is derived from an EMBL/GenBank/DDBJ whole genome shotgun (WGS) entry which is preliminary data.</text>
</comment>
<dbReference type="EMBL" id="JBAKAR010000099">
    <property type="protein sequence ID" value="MEL0614993.1"/>
    <property type="molecule type" value="Genomic_DNA"/>
</dbReference>
<name>A0ABU9G930_9GAMM</name>
<proteinExistence type="predicted"/>
<organism evidence="1 2">
    <name type="scientific">Marinomonas arenicola</name>
    <dbReference type="NCBI Taxonomy" id="569601"/>
    <lineage>
        <taxon>Bacteria</taxon>
        <taxon>Pseudomonadati</taxon>
        <taxon>Pseudomonadota</taxon>
        <taxon>Gammaproteobacteria</taxon>
        <taxon>Oceanospirillales</taxon>
        <taxon>Oceanospirillaceae</taxon>
        <taxon>Marinomonas</taxon>
    </lineage>
</organism>
<keyword evidence="2" id="KW-1185">Reference proteome</keyword>
<evidence type="ECO:0000313" key="1">
    <source>
        <dbReference type="EMBL" id="MEL0614993.1"/>
    </source>
</evidence>
<feature type="non-terminal residue" evidence="1">
    <location>
        <position position="80"/>
    </location>
</feature>
<accession>A0ABU9G930</accession>
<gene>
    <name evidence="1" type="ORF">V6242_17765</name>
</gene>
<evidence type="ECO:0000313" key="2">
    <source>
        <dbReference type="Proteomes" id="UP001379949"/>
    </source>
</evidence>
<sequence>LIIDKNDKATLVLGNENLKMSKHSRIEANLIHYPQFSLPNQPMDNEKSLTQIFKELELYKNKKIGLIGWKMFTTQNEEPS</sequence>
<feature type="non-terminal residue" evidence="1">
    <location>
        <position position="1"/>
    </location>
</feature>
<reference evidence="1 2" key="1">
    <citation type="submission" date="2024-02" db="EMBL/GenBank/DDBJ databases">
        <title>Bacteria isolated from the canopy kelp, Nereocystis luetkeana.</title>
        <authorList>
            <person name="Pfister C.A."/>
            <person name="Younker I.T."/>
            <person name="Light S.H."/>
        </authorList>
    </citation>
    <scope>NUCLEOTIDE SEQUENCE [LARGE SCALE GENOMIC DNA]</scope>
    <source>
        <strain evidence="1 2">TI.4.07</strain>
    </source>
</reference>
<dbReference type="Proteomes" id="UP001379949">
    <property type="component" value="Unassembled WGS sequence"/>
</dbReference>